<dbReference type="InterPro" id="IPR036291">
    <property type="entry name" value="NAD(P)-bd_dom_sf"/>
</dbReference>
<keyword evidence="1" id="KW-0560">Oxidoreductase</keyword>
<dbReference type="SUPFAM" id="SSF51735">
    <property type="entry name" value="NAD(P)-binding Rossmann-fold domains"/>
    <property type="match status" value="1"/>
</dbReference>
<protein>
    <submittedName>
        <fullName evidence="2">Uncharacterized protein</fullName>
    </submittedName>
</protein>
<evidence type="ECO:0000313" key="2">
    <source>
        <dbReference type="EMBL" id="KAJ3080978.1"/>
    </source>
</evidence>
<dbReference type="Proteomes" id="UP001211907">
    <property type="component" value="Unassembled WGS sequence"/>
</dbReference>
<keyword evidence="3" id="KW-1185">Reference proteome</keyword>
<dbReference type="PANTHER" id="PTHR47534:SF3">
    <property type="entry name" value="ALCOHOL DEHYDROGENASE-LIKE C-TERMINAL DOMAIN-CONTAINING PROTEIN"/>
    <property type="match status" value="1"/>
</dbReference>
<sequence length="134" mass="13903">MSDKLALILGGTSGVGAALAVNLVKQGYNVVVVGRDEGRGNETIARLKKAAPQTASEFMFADISTVAGTRQFSAEFSAGHNKLDVLVLGAGRLPGATREPTADGLSAPLATLAYMRAILVEQLAPLLARASRPR</sequence>
<accession>A0AAD5X748</accession>
<dbReference type="AlphaFoldDB" id="A0AAD5X748"/>
<organism evidence="2 3">
    <name type="scientific">Physocladia obscura</name>
    <dbReference type="NCBI Taxonomy" id="109957"/>
    <lineage>
        <taxon>Eukaryota</taxon>
        <taxon>Fungi</taxon>
        <taxon>Fungi incertae sedis</taxon>
        <taxon>Chytridiomycota</taxon>
        <taxon>Chytridiomycota incertae sedis</taxon>
        <taxon>Chytridiomycetes</taxon>
        <taxon>Chytridiales</taxon>
        <taxon>Chytriomycetaceae</taxon>
        <taxon>Physocladia</taxon>
    </lineage>
</organism>
<dbReference type="Gene3D" id="3.40.50.720">
    <property type="entry name" value="NAD(P)-binding Rossmann-like Domain"/>
    <property type="match status" value="1"/>
</dbReference>
<comment type="caution">
    <text evidence="2">The sequence shown here is derived from an EMBL/GenBank/DDBJ whole genome shotgun (WGS) entry which is preliminary data.</text>
</comment>
<evidence type="ECO:0000313" key="3">
    <source>
        <dbReference type="Proteomes" id="UP001211907"/>
    </source>
</evidence>
<dbReference type="Pfam" id="PF00106">
    <property type="entry name" value="adh_short"/>
    <property type="match status" value="1"/>
</dbReference>
<dbReference type="GO" id="GO:0016491">
    <property type="term" value="F:oxidoreductase activity"/>
    <property type="evidence" value="ECO:0007669"/>
    <property type="project" value="UniProtKB-KW"/>
</dbReference>
<dbReference type="InterPro" id="IPR002347">
    <property type="entry name" value="SDR_fam"/>
</dbReference>
<proteinExistence type="predicted"/>
<evidence type="ECO:0000256" key="1">
    <source>
        <dbReference type="ARBA" id="ARBA00023002"/>
    </source>
</evidence>
<name>A0AAD5X748_9FUNG</name>
<dbReference type="InterPro" id="IPR052228">
    <property type="entry name" value="Sec_Metab_Biosynth_Oxidored"/>
</dbReference>
<dbReference type="PRINTS" id="PR00081">
    <property type="entry name" value="GDHRDH"/>
</dbReference>
<dbReference type="PANTHER" id="PTHR47534">
    <property type="entry name" value="YALI0E05731P"/>
    <property type="match status" value="1"/>
</dbReference>
<reference evidence="2" key="1">
    <citation type="submission" date="2020-05" db="EMBL/GenBank/DDBJ databases">
        <title>Phylogenomic resolution of chytrid fungi.</title>
        <authorList>
            <person name="Stajich J.E."/>
            <person name="Amses K."/>
            <person name="Simmons R."/>
            <person name="Seto K."/>
            <person name="Myers J."/>
            <person name="Bonds A."/>
            <person name="Quandt C.A."/>
            <person name="Barry K."/>
            <person name="Liu P."/>
            <person name="Grigoriev I."/>
            <person name="Longcore J.E."/>
            <person name="James T.Y."/>
        </authorList>
    </citation>
    <scope>NUCLEOTIDE SEQUENCE</scope>
    <source>
        <strain evidence="2">JEL0513</strain>
    </source>
</reference>
<gene>
    <name evidence="2" type="ORF">HK100_010002</name>
</gene>
<dbReference type="EMBL" id="JADGJH010005339">
    <property type="protein sequence ID" value="KAJ3080978.1"/>
    <property type="molecule type" value="Genomic_DNA"/>
</dbReference>
<feature type="non-terminal residue" evidence="2">
    <location>
        <position position="134"/>
    </location>
</feature>